<dbReference type="InterPro" id="IPR008768">
    <property type="entry name" value="Gp9-like"/>
</dbReference>
<feature type="compositionally biased region" description="Polar residues" evidence="1">
    <location>
        <begin position="1"/>
        <end position="16"/>
    </location>
</feature>
<feature type="compositionally biased region" description="Polar residues" evidence="1">
    <location>
        <begin position="32"/>
        <end position="47"/>
    </location>
</feature>
<dbReference type="Proteomes" id="UP000653056">
    <property type="component" value="Unassembled WGS sequence"/>
</dbReference>
<comment type="caution">
    <text evidence="2">The sequence shown here is derived from an EMBL/GenBank/DDBJ whole genome shotgun (WGS) entry which is preliminary data.</text>
</comment>
<sequence>MADSINTGANIDTGQTAAPEGHDEKMADKFDQAQSAASGPDTETGNSGDDDELILGKFKSQDELVEAYRQLESKLSSGQADDNDTSDDRQAAQNDVDEAAREAVDRAEGVDMESLSQEYAENGELAEESYKALEAVGISREMVDQYIEGQEARASQAEDQVKEAIGGEAEFNKMAEWASANMTPEQLDAYNAEIDSGDPRRMEQAVQALAFQYSQAKPSEPDLIGGDSQGKGGSDAFQSVAQLTEAMKDPRYHKDPAYRQDVERRLAKSNIL</sequence>
<feature type="region of interest" description="Disordered" evidence="1">
    <location>
        <begin position="217"/>
        <end position="272"/>
    </location>
</feature>
<reference evidence="3" key="1">
    <citation type="journal article" date="2019" name="Int. J. Syst. Evol. Microbiol.">
        <title>The Global Catalogue of Microorganisms (GCM) 10K type strain sequencing project: providing services to taxonomists for standard genome sequencing and annotation.</title>
        <authorList>
            <consortium name="The Broad Institute Genomics Platform"/>
            <consortium name="The Broad Institute Genome Sequencing Center for Infectious Disease"/>
            <person name="Wu L."/>
            <person name="Ma J."/>
        </authorList>
    </citation>
    <scope>NUCLEOTIDE SEQUENCE [LARGE SCALE GENOMIC DNA]</scope>
    <source>
        <strain evidence="3">KCTC 22228</strain>
    </source>
</reference>
<dbReference type="EMBL" id="BMXS01000007">
    <property type="protein sequence ID" value="GGX91147.1"/>
    <property type="molecule type" value="Genomic_DNA"/>
</dbReference>
<dbReference type="RefSeq" id="WP_189468398.1">
    <property type="nucleotide sequence ID" value="NZ_BMXS01000007.1"/>
</dbReference>
<evidence type="ECO:0000313" key="3">
    <source>
        <dbReference type="Proteomes" id="UP000653056"/>
    </source>
</evidence>
<feature type="compositionally biased region" description="Basic and acidic residues" evidence="1">
    <location>
        <begin position="246"/>
        <end position="266"/>
    </location>
</feature>
<evidence type="ECO:0000313" key="2">
    <source>
        <dbReference type="EMBL" id="GGX91147.1"/>
    </source>
</evidence>
<name>A0ABQ2YRA2_9GAMM</name>
<organism evidence="2 3">
    <name type="scientific">Litchfieldella qijiaojingensis</name>
    <dbReference type="NCBI Taxonomy" id="980347"/>
    <lineage>
        <taxon>Bacteria</taxon>
        <taxon>Pseudomonadati</taxon>
        <taxon>Pseudomonadota</taxon>
        <taxon>Gammaproteobacteria</taxon>
        <taxon>Oceanospirillales</taxon>
        <taxon>Halomonadaceae</taxon>
        <taxon>Litchfieldella</taxon>
    </lineage>
</organism>
<feature type="compositionally biased region" description="Basic and acidic residues" evidence="1">
    <location>
        <begin position="98"/>
        <end position="109"/>
    </location>
</feature>
<dbReference type="Pfam" id="PF05396">
    <property type="entry name" value="Phage_T7_Capsid"/>
    <property type="match status" value="1"/>
</dbReference>
<accession>A0ABQ2YRA2</accession>
<evidence type="ECO:0008006" key="4">
    <source>
        <dbReference type="Google" id="ProtNLM"/>
    </source>
</evidence>
<feature type="region of interest" description="Disordered" evidence="1">
    <location>
        <begin position="1"/>
        <end position="123"/>
    </location>
</feature>
<gene>
    <name evidence="2" type="ORF">GCM10007160_18290</name>
</gene>
<feature type="compositionally biased region" description="Basic and acidic residues" evidence="1">
    <location>
        <begin position="20"/>
        <end position="31"/>
    </location>
</feature>
<proteinExistence type="predicted"/>
<evidence type="ECO:0000256" key="1">
    <source>
        <dbReference type="SAM" id="MobiDB-lite"/>
    </source>
</evidence>
<protein>
    <recommendedName>
        <fullName evidence="4">Capsid assembly protein</fullName>
    </recommendedName>
</protein>
<keyword evidence="3" id="KW-1185">Reference proteome</keyword>